<evidence type="ECO:0000313" key="2">
    <source>
        <dbReference type="EMBL" id="MIV47337.1"/>
    </source>
</evidence>
<dbReference type="Gene3D" id="2.60.40.2700">
    <property type="match status" value="1"/>
</dbReference>
<comment type="caution">
    <text evidence="2">The sequence shown here is derived from an EMBL/GenBank/DDBJ whole genome shotgun (WGS) entry which is preliminary data.</text>
</comment>
<protein>
    <submittedName>
        <fullName evidence="2">Uncharacterized protein</fullName>
    </submittedName>
</protein>
<reference evidence="2" key="1">
    <citation type="submission" date="2018-07" db="EMBL/GenBank/DDBJ databases">
        <authorList>
            <consortium name="GenomeTrakr network: Whole genome sequencing for foodborne pathogen traceback"/>
        </authorList>
    </citation>
    <scope>NUCLEOTIDE SEQUENCE [LARGE SCALE GENOMIC DNA]</scope>
    <source>
        <strain evidence="2">CFSAN048114</strain>
    </source>
</reference>
<dbReference type="Proteomes" id="UP000839530">
    <property type="component" value="Unassembled WGS sequence"/>
</dbReference>
<organism evidence="2">
    <name type="scientific">Salmonella enterica</name>
    <name type="common">Salmonella choleraesuis</name>
    <dbReference type="NCBI Taxonomy" id="28901"/>
    <lineage>
        <taxon>Bacteria</taxon>
        <taxon>Pseudomonadati</taxon>
        <taxon>Pseudomonadota</taxon>
        <taxon>Gammaproteobacteria</taxon>
        <taxon>Enterobacterales</taxon>
        <taxon>Enterobacteriaceae</taxon>
        <taxon>Salmonella</taxon>
    </lineage>
</organism>
<feature type="region of interest" description="Disordered" evidence="1">
    <location>
        <begin position="14"/>
        <end position="41"/>
    </location>
</feature>
<sequence length="216" mass="21406">KILTFTVTPVNGKGTSGAPVSIDTRNATDTRGGDSDPAHKGEIINPAAKPVVKVTDIKGTLGVGNTLTGVYTFNASGGDSRDASTFAWGGGGQSGVTTQTYSLNTSDIGKVLTFSATAVNGAGVTGNTDSISTEHAGGVTDGDSRTPGAVIDQAAAPGADNLNITGALQVGQTLTGRYTFNPNGGDSTDKSTLAWSGGGQSGVTTTAYTLESSDVG</sequence>
<dbReference type="EMBL" id="RSUV01000069">
    <property type="protein sequence ID" value="MIV47337.1"/>
    <property type="molecule type" value="Genomic_DNA"/>
</dbReference>
<feature type="compositionally biased region" description="Basic and acidic residues" evidence="1">
    <location>
        <begin position="26"/>
        <end position="41"/>
    </location>
</feature>
<accession>A0A402WP33</accession>
<name>A0A402WP33_SALER</name>
<feature type="non-terminal residue" evidence="2">
    <location>
        <position position="1"/>
    </location>
</feature>
<dbReference type="AlphaFoldDB" id="A0A402WP33"/>
<gene>
    <name evidence="2" type="ORF">A7E06_28855</name>
</gene>
<evidence type="ECO:0000256" key="1">
    <source>
        <dbReference type="SAM" id="MobiDB-lite"/>
    </source>
</evidence>
<feature type="non-terminal residue" evidence="2">
    <location>
        <position position="216"/>
    </location>
</feature>
<proteinExistence type="predicted"/>